<feature type="domain" description="PilY1 beta-propeller" evidence="4">
    <location>
        <begin position="731"/>
        <end position="1092"/>
    </location>
</feature>
<dbReference type="STRING" id="437022.CC99x_01136"/>
<dbReference type="EMBL" id="LKHV02000001">
    <property type="protein sequence ID" value="MCS5709486.1"/>
    <property type="molecule type" value="Genomic_DNA"/>
</dbReference>
<keyword evidence="7" id="KW-1185">Reference proteome</keyword>
<dbReference type="InterPro" id="IPR036465">
    <property type="entry name" value="vWFA_dom_sf"/>
</dbReference>
<dbReference type="Gene3D" id="3.40.50.410">
    <property type="entry name" value="von Willebrand factor, type A domain"/>
    <property type="match status" value="1"/>
</dbReference>
<accession>A0A0Q9YRQ1</accession>
<evidence type="ECO:0000259" key="4">
    <source>
        <dbReference type="Pfam" id="PF05567"/>
    </source>
</evidence>
<reference evidence="5" key="1">
    <citation type="submission" date="2015-09" db="EMBL/GenBank/DDBJ databases">
        <title>Draft Genome Sequences of Two Novel Amoeba-resistant Intranuclear Bacteria, Candidatus Berkiella cookevillensis and Candidatus Berkiella aquae.</title>
        <authorList>
            <person name="Mehari Y.T."/>
            <person name="Arivett B.A."/>
            <person name="Farone A.L."/>
            <person name="Gunderson J.H."/>
            <person name="Farone M.B."/>
        </authorList>
    </citation>
    <scope>NUCLEOTIDE SEQUENCE [LARGE SCALE GENOMIC DNA]</scope>
    <source>
        <strain evidence="5">CC99</strain>
    </source>
</reference>
<keyword evidence="2" id="KW-0106">Calcium</keyword>
<dbReference type="InterPro" id="IPR008707">
    <property type="entry name" value="B-propeller_PilY1"/>
</dbReference>
<sequence>MNKALKLLAIPCLLHSSISQAALLGLTDTPLFLGTSVDPNVFFEVDDSGSMDWEVLTKPYWNVCAYDPRATGSFSSATTCGTTVDNSLVRSYGNNNFRYFSYIYNNNDNLYTDNCSNTDYNSIESCSSAGTKEWRVYSSDLNFTYYNPENSYTPWAGACLTNGTLCSNATFTAARSNPRQGTSGYSLTKNLSGAIYHVWIDTRGYRESDGRPLRASAVNATNTPNGEVDLWDAHYSIELNSNNAEIRRITYDPKTNTIGETSTLEATLTNTSACYNILGSSTLVRQIFNNTLSVTSTGADGCRTITEAKQNFANWYQYSRKRSLAAKGAISTVINQYPNFRYGLSVINDYQSLFHQVPASNVTNYTSHNAALLSNLYGYRWQALGTPLRNGLNRTGQYFDNTLSGYTNPIVYSCQQNFTVLLTDGFWSETNPTGGPGDDDKDGISLTLADVAKYYYDKDLSPLPNNVIPSAADPATHQHMVTYTVAFGVSGLLVDTDGDKWPNPPLIESSNWGNPYNSDPEKIDDLWHAAYNSKGTFVKAQTPNALAAELGNALANITNRISSAATVAQNSTVLNTDSQVYQARFDSSQWRGELLAFAISPTGKLAQTPSWNADCKLTGGACILPLMDASSNPGTPHAQRKIITRAFNESNQGTAFQWPSNYTTLKVSGSLPQRIADFLQYAPYNANTTTATEITANQAYGDKLIKYLRGNRADEQQNGSSYAFRNRQGLLGDIINSDPLFVGPPNRYYPSTLESASYDSFRTQYANRQSIVYTGSNDGMLHAFRADTGQEVLAYIPGDRRLYKNLSELSKTTYTHKFTVDGSPTEADVFINGSWRTILTGGLRKGGQTVYALDITDPSQFTESNASQLYLWEFSDVNDADLGYIYGNVKIAKVRYNSTTTKWAVIFGNGYNNSEDDGYASPTGKAALYILFIERGTDGTWTADTDYIKIPVGTGSTTTPNGLSEPYVVDIDGDYVADYIYAGDLKGTLWKFDLTSTTPTQWKTSATALFTAQQTSSGDQAITTAPIVGPHPTGLKQGVMVYFGTGKFLEKTDNVSTGAVTQAFYGIWDKLDGSTVNKSQLLQQSILQELAINVDTNGDNVTDTTTSVRQISALSINWAAPTRAGDPTQHRGWYINLIAKGAASNYGERQISKALLRNNNVIFTTLLPSSSACDFGGSSWIMELDAASGGQPKTTPFDLNNDGVFDSIDYINVGDTNGDGKDDFVPIGGQKSSVGITPTPAVFLSGDKSKEIKVLSGSMGLNTLTENPGTGPLGRQNWRQILQ</sequence>
<feature type="signal peptide" evidence="3">
    <location>
        <begin position="1"/>
        <end position="21"/>
    </location>
</feature>
<gene>
    <name evidence="6" type="ORF">CC99x_011325</name>
    <name evidence="5" type="ORF">CC99x_01136</name>
</gene>
<keyword evidence="1" id="KW-0479">Metal-binding</keyword>
<reference evidence="6" key="3">
    <citation type="submission" date="2021-06" db="EMBL/GenBank/DDBJ databases">
        <title>Genomic Description and Analysis of Intracellular Bacteria, Candidatus Berkiella cookevillensis and Candidatus Berkiella aquae.</title>
        <authorList>
            <person name="Kidane D.T."/>
            <person name="Mehari Y.T."/>
            <person name="Rice F.C."/>
            <person name="Arivett B.A."/>
            <person name="Farone A.L."/>
            <person name="Berk S.G."/>
            <person name="Farone M.B."/>
        </authorList>
    </citation>
    <scope>NUCLEOTIDE SEQUENCE</scope>
    <source>
        <strain evidence="6">CC99</strain>
    </source>
</reference>
<evidence type="ECO:0000256" key="2">
    <source>
        <dbReference type="ARBA" id="ARBA00022837"/>
    </source>
</evidence>
<dbReference type="PATRIC" id="fig|1590042.3.peg.1149"/>
<dbReference type="Pfam" id="PF05567">
    <property type="entry name" value="T4P_PilY1"/>
    <property type="match status" value="1"/>
</dbReference>
<proteinExistence type="predicted"/>
<comment type="caution">
    <text evidence="5">The sequence shown here is derived from an EMBL/GenBank/DDBJ whole genome shotgun (WGS) entry which is preliminary data.</text>
</comment>
<evidence type="ECO:0000256" key="1">
    <source>
        <dbReference type="ARBA" id="ARBA00022723"/>
    </source>
</evidence>
<keyword evidence="3" id="KW-0732">Signal</keyword>
<evidence type="ECO:0000313" key="6">
    <source>
        <dbReference type="EMBL" id="MCS5709486.1"/>
    </source>
</evidence>
<dbReference type="EMBL" id="LKHV01000004">
    <property type="protein sequence ID" value="KRG19137.1"/>
    <property type="molecule type" value="Genomic_DNA"/>
</dbReference>
<name>A0A0Q9YRQ1_9GAMM</name>
<evidence type="ECO:0000313" key="5">
    <source>
        <dbReference type="EMBL" id="KRG19137.1"/>
    </source>
</evidence>
<feature type="chain" id="PRO_5043129785" evidence="3">
    <location>
        <begin position="22"/>
        <end position="1283"/>
    </location>
</feature>
<evidence type="ECO:0000256" key="3">
    <source>
        <dbReference type="SAM" id="SignalP"/>
    </source>
</evidence>
<dbReference type="RefSeq" id="WP_057624243.1">
    <property type="nucleotide sequence ID" value="NZ_LKHV02000001.1"/>
</dbReference>
<evidence type="ECO:0000313" key="7">
    <source>
        <dbReference type="Proteomes" id="UP000051494"/>
    </source>
</evidence>
<reference evidence="6" key="2">
    <citation type="journal article" date="2016" name="Genome Announc.">
        <title>Draft Genome Sequences of Two Novel Amoeba-Resistant Intranuclear Bacteria, 'Candidatus Berkiella cookevillensis' and 'Candidatus Berkiella aquae'.</title>
        <authorList>
            <person name="Mehari Y.T."/>
            <person name="Arivett B.A."/>
            <person name="Farone A.L."/>
            <person name="Gunderson J.H."/>
            <person name="Farone M.B."/>
        </authorList>
    </citation>
    <scope>NUCLEOTIDE SEQUENCE</scope>
    <source>
        <strain evidence="6">CC99</strain>
    </source>
</reference>
<dbReference type="Proteomes" id="UP000051494">
    <property type="component" value="Unassembled WGS sequence"/>
</dbReference>
<organism evidence="5">
    <name type="scientific">Candidatus Berkiella cookevillensis</name>
    <dbReference type="NCBI Taxonomy" id="437022"/>
    <lineage>
        <taxon>Bacteria</taxon>
        <taxon>Pseudomonadati</taxon>
        <taxon>Pseudomonadota</taxon>
        <taxon>Gammaproteobacteria</taxon>
        <taxon>Candidatus Berkiellales</taxon>
        <taxon>Candidatus Berkiellaceae</taxon>
        <taxon>Candidatus Berkiella</taxon>
    </lineage>
</organism>
<dbReference type="GO" id="GO:0046872">
    <property type="term" value="F:metal ion binding"/>
    <property type="evidence" value="ECO:0007669"/>
    <property type="project" value="UniProtKB-KW"/>
</dbReference>
<dbReference type="OrthoDB" id="7156875at2"/>
<protein>
    <submittedName>
        <fullName evidence="5">Neisseria PilC protein</fullName>
    </submittedName>
</protein>